<feature type="chain" id="PRO_5043971904" description="TIR domain-containing protein" evidence="4">
    <location>
        <begin position="21"/>
        <end position="791"/>
    </location>
</feature>
<comment type="similarity">
    <text evidence="3">Belongs to the Toll-like receptor family.</text>
</comment>
<dbReference type="AlphaFoldDB" id="A0A3Q1IJQ6"/>
<name>A0A3Q1IJQ6_ANATE</name>
<dbReference type="SUPFAM" id="SSF52058">
    <property type="entry name" value="L domain-like"/>
    <property type="match status" value="2"/>
</dbReference>
<keyword evidence="3" id="KW-0675">Receptor</keyword>
<feature type="signal peptide" evidence="4">
    <location>
        <begin position="1"/>
        <end position="20"/>
    </location>
</feature>
<evidence type="ECO:0000256" key="2">
    <source>
        <dbReference type="ARBA" id="ARBA00022737"/>
    </source>
</evidence>
<keyword evidence="2" id="KW-0677">Repeat</keyword>
<sequence length="791" mass="90171">MSVLDLSWLWFLFFLKSVLLLSLLHHFNSSLAYSLKNCTIKYSLNPLADVFVDCGNCGLVTVPVDIPRDVTSATLLNNLLEKINREDFSNLSKLRFLDLHLNKISHVDNGAFIQLGALTSLYMSFNKLTNLTANLFQGLANLTMLDLTYNNIGFIHTSAFQFLTSLLTVILDNNQLQKITDIQPVLELPQILSIIDNRFISFETKDLLTNKSSGLKVLMEKFSITTPTFPHLETIDLSHFCRGPVLKWEIPDKSLLKNITRLYFGDVSIHFGDIRNVLQSLDSLRHLTLNNMERWINQGLLATVCKIPTLQRLDLSWSTIINVSAKLVTCSQLSELDLSMTQTIELSKDSIRSMKRLRKLNVEQNLLSKVPDDIRRLSFLETLILSDNYISELGCDDFINTTHLTELYLDSNNITKLDKCVFEHLNYLNVLDVSDNLLSTLGDTFKLGPKMLTFLDLSRNLLPVFEKGDFQGLGSLKYLNVSNNIVRLKDKAFDGLNNLESLRISLLSKWYYSFRELQGLKNLTIIFSGAAHSKHFKQSNLHDFEVCDGLKSLKVFTVIFSGNQCDFPFPALKQTIQSMTHLETFTAFNIYISALDRDTFQFNTQLKNLTIRHTNLSHLDPVLFLPIANLQVLDLSNSELKSLDFLAQAGLSALRCLILKDNHITVINETVFQSLPALTYLDLDNNPFTCDCFNAGFIRWVLNNKQTQAVNAYQYTCSFPQKDVLILLFLEEIPTQQLSPYYRMRKTVKRRTYLSWPQAGQHRVFWQNVRRALETGDGPTDNNVLTGPADC</sequence>
<evidence type="ECO:0000256" key="1">
    <source>
        <dbReference type="ARBA" id="ARBA00022614"/>
    </source>
</evidence>
<keyword evidence="3" id="KW-0395">Inflammatory response</keyword>
<dbReference type="PANTHER" id="PTHR45712">
    <property type="entry name" value="AGAP008170-PA"/>
    <property type="match status" value="1"/>
</dbReference>
<protein>
    <recommendedName>
        <fullName evidence="7">TIR domain-containing protein</fullName>
    </recommendedName>
</protein>
<dbReference type="InterPro" id="IPR035897">
    <property type="entry name" value="Toll_tir_struct_dom_sf"/>
</dbReference>
<dbReference type="Gene3D" id="3.80.10.10">
    <property type="entry name" value="Ribonuclease Inhibitor"/>
    <property type="match status" value="5"/>
</dbReference>
<dbReference type="GO" id="GO:0004888">
    <property type="term" value="F:transmembrane signaling receptor activity"/>
    <property type="evidence" value="ECO:0007669"/>
    <property type="project" value="InterPro"/>
</dbReference>
<evidence type="ECO:0000256" key="4">
    <source>
        <dbReference type="SAM" id="SignalP"/>
    </source>
</evidence>
<keyword evidence="3" id="KW-0391">Immunity</keyword>
<dbReference type="GO" id="GO:0016020">
    <property type="term" value="C:membrane"/>
    <property type="evidence" value="ECO:0007669"/>
    <property type="project" value="InterPro"/>
</dbReference>
<dbReference type="SUPFAM" id="SSF52200">
    <property type="entry name" value="Toll/Interleukin receptor TIR domain"/>
    <property type="match status" value="1"/>
</dbReference>
<dbReference type="Pfam" id="PF13855">
    <property type="entry name" value="LRR_8"/>
    <property type="match status" value="3"/>
</dbReference>
<dbReference type="InterPro" id="IPR032675">
    <property type="entry name" value="LRR_dom_sf"/>
</dbReference>
<dbReference type="InterPro" id="IPR017241">
    <property type="entry name" value="Toll-like_receptor"/>
</dbReference>
<keyword evidence="3" id="KW-0399">Innate immunity</keyword>
<evidence type="ECO:0000313" key="5">
    <source>
        <dbReference type="Ensembl" id="ENSATEP00000017948.3"/>
    </source>
</evidence>
<dbReference type="Pfam" id="PF13306">
    <property type="entry name" value="LRR_5"/>
    <property type="match status" value="1"/>
</dbReference>
<organism evidence="5 6">
    <name type="scientific">Anabas testudineus</name>
    <name type="common">Climbing perch</name>
    <name type="synonym">Anthias testudineus</name>
    <dbReference type="NCBI Taxonomy" id="64144"/>
    <lineage>
        <taxon>Eukaryota</taxon>
        <taxon>Metazoa</taxon>
        <taxon>Chordata</taxon>
        <taxon>Craniata</taxon>
        <taxon>Vertebrata</taxon>
        <taxon>Euteleostomi</taxon>
        <taxon>Actinopterygii</taxon>
        <taxon>Neopterygii</taxon>
        <taxon>Teleostei</taxon>
        <taxon>Neoteleostei</taxon>
        <taxon>Acanthomorphata</taxon>
        <taxon>Anabantaria</taxon>
        <taxon>Anabantiformes</taxon>
        <taxon>Anabantoidei</taxon>
        <taxon>Anabantidae</taxon>
        <taxon>Anabas</taxon>
    </lineage>
</organism>
<evidence type="ECO:0008006" key="7">
    <source>
        <dbReference type="Google" id="ProtNLM"/>
    </source>
</evidence>
<dbReference type="InParanoid" id="A0A3Q1IJQ6"/>
<evidence type="ECO:0000313" key="6">
    <source>
        <dbReference type="Proteomes" id="UP000265040"/>
    </source>
</evidence>
<dbReference type="GO" id="GO:0002224">
    <property type="term" value="P:toll-like receptor signaling pathway"/>
    <property type="evidence" value="ECO:0007669"/>
    <property type="project" value="InterPro"/>
</dbReference>
<reference evidence="5" key="1">
    <citation type="submission" date="2021-04" db="EMBL/GenBank/DDBJ databases">
        <authorList>
            <consortium name="Wellcome Sanger Institute Data Sharing"/>
        </authorList>
    </citation>
    <scope>NUCLEOTIDE SEQUENCE [LARGE SCALE GENOMIC DNA]</scope>
</reference>
<dbReference type="GO" id="GO:0045087">
    <property type="term" value="P:innate immune response"/>
    <property type="evidence" value="ECO:0007669"/>
    <property type="project" value="UniProtKB-UniRule"/>
</dbReference>
<keyword evidence="1" id="KW-0433">Leucine-rich repeat</keyword>
<dbReference type="InterPro" id="IPR050333">
    <property type="entry name" value="SLRP"/>
</dbReference>
<dbReference type="STRING" id="64144.ENSATEP00000017948"/>
<dbReference type="PANTHER" id="PTHR45712:SF22">
    <property type="entry name" value="INSULIN-LIKE GROWTH FACTOR-BINDING PROTEIN COMPLEX ACID LABILE SUBUNIT"/>
    <property type="match status" value="1"/>
</dbReference>
<accession>A0A3Q1IJQ6</accession>
<keyword evidence="6" id="KW-1185">Reference proteome</keyword>
<reference evidence="5" key="2">
    <citation type="submission" date="2025-08" db="UniProtKB">
        <authorList>
            <consortium name="Ensembl"/>
        </authorList>
    </citation>
    <scope>IDENTIFICATION</scope>
</reference>
<dbReference type="InterPro" id="IPR003591">
    <property type="entry name" value="Leu-rich_rpt_typical-subtyp"/>
</dbReference>
<dbReference type="InterPro" id="IPR026906">
    <property type="entry name" value="LRR_5"/>
</dbReference>
<dbReference type="PROSITE" id="PS51450">
    <property type="entry name" value="LRR"/>
    <property type="match status" value="2"/>
</dbReference>
<dbReference type="GeneTree" id="ENSGT00940000163999"/>
<dbReference type="Proteomes" id="UP000265040">
    <property type="component" value="Chromosome 11"/>
</dbReference>
<evidence type="ECO:0000256" key="3">
    <source>
        <dbReference type="PIRNR" id="PIRNR037595"/>
    </source>
</evidence>
<gene>
    <name evidence="5" type="primary">TLR2</name>
</gene>
<proteinExistence type="inferred from homology"/>
<dbReference type="GO" id="GO:0006954">
    <property type="term" value="P:inflammatory response"/>
    <property type="evidence" value="ECO:0007669"/>
    <property type="project" value="UniProtKB-UniRule"/>
</dbReference>
<dbReference type="Ensembl" id="ENSATET00000018246.3">
    <property type="protein sequence ID" value="ENSATEP00000017948.3"/>
    <property type="gene ID" value="ENSATEG00000012471.3"/>
</dbReference>
<dbReference type="InterPro" id="IPR001611">
    <property type="entry name" value="Leu-rich_rpt"/>
</dbReference>
<reference evidence="5" key="3">
    <citation type="submission" date="2025-09" db="UniProtKB">
        <authorList>
            <consortium name="Ensembl"/>
        </authorList>
    </citation>
    <scope>IDENTIFICATION</scope>
</reference>
<keyword evidence="4" id="KW-0732">Signal</keyword>
<dbReference type="PIRSF" id="PIRSF037595">
    <property type="entry name" value="Toll-like_receptor"/>
    <property type="match status" value="1"/>
</dbReference>
<dbReference type="SMART" id="SM00369">
    <property type="entry name" value="LRR_TYP"/>
    <property type="match status" value="13"/>
</dbReference>